<accession>B1Y892</accession>
<dbReference type="RefSeq" id="WP_012347718.1">
    <property type="nucleotide sequence ID" value="NC_010524.1"/>
</dbReference>
<dbReference type="PANTHER" id="PTHR48101:SF4">
    <property type="entry name" value="METHYLMALONYL-COA MUTASE, MITOCHONDRIAL"/>
    <property type="match status" value="1"/>
</dbReference>
<dbReference type="CDD" id="cd02071">
    <property type="entry name" value="MM_CoA_mut_B12_BD"/>
    <property type="match status" value="1"/>
</dbReference>
<gene>
    <name evidence="10" type="ordered locus">Lcho_2697</name>
</gene>
<dbReference type="Pfam" id="PF01642">
    <property type="entry name" value="MM_CoA_mutase"/>
    <property type="match status" value="1"/>
</dbReference>
<dbReference type="GO" id="GO:0046872">
    <property type="term" value="F:metal ion binding"/>
    <property type="evidence" value="ECO:0007669"/>
    <property type="project" value="UniProtKB-KW"/>
</dbReference>
<keyword evidence="7" id="KW-0170">Cobalt</keyword>
<dbReference type="KEGG" id="lch:Lcho_2697"/>
<dbReference type="InterPro" id="IPR006098">
    <property type="entry name" value="MMCoA_mutase_a_cat"/>
</dbReference>
<dbReference type="GO" id="GO:0005737">
    <property type="term" value="C:cytoplasm"/>
    <property type="evidence" value="ECO:0007669"/>
    <property type="project" value="TreeGrafter"/>
</dbReference>
<dbReference type="NCBIfam" id="TIGR00640">
    <property type="entry name" value="acid_CoA_mut_C"/>
    <property type="match status" value="1"/>
</dbReference>
<dbReference type="GO" id="GO:0004494">
    <property type="term" value="F:methylmalonyl-CoA mutase activity"/>
    <property type="evidence" value="ECO:0007669"/>
    <property type="project" value="UniProtKB-EC"/>
</dbReference>
<dbReference type="Gene3D" id="3.40.50.280">
    <property type="entry name" value="Cobalamin-binding domain"/>
    <property type="match status" value="1"/>
</dbReference>
<evidence type="ECO:0000256" key="5">
    <source>
        <dbReference type="ARBA" id="ARBA00022723"/>
    </source>
</evidence>
<dbReference type="GO" id="GO:0019678">
    <property type="term" value="P:propionate metabolic process, methylmalonyl pathway"/>
    <property type="evidence" value="ECO:0007669"/>
    <property type="project" value="TreeGrafter"/>
</dbReference>
<dbReference type="SUPFAM" id="SSF51703">
    <property type="entry name" value="Cobalamin (vitamin B12)-dependent enzymes"/>
    <property type="match status" value="1"/>
</dbReference>
<evidence type="ECO:0000256" key="6">
    <source>
        <dbReference type="ARBA" id="ARBA00023235"/>
    </source>
</evidence>
<dbReference type="HOGENOM" id="CLU_009523_3_1_4"/>
<sequence length="720" mass="77739">MSQSKEFQSATLEQWAKAAAKSAPGGDVSALNWHTPEGIVVKPLYTAADTADLPYADTLPGFEPFLRGPQATMYAVRPWTIRQYAGFSTAEESNAFYRKALAAGGQGVSVAFDLATHRGYDSDHPRVTGDVGKAGVAIDSVEDMKILFDQIPLDKVSVSMTMNGAVLPVLAGYVVAAEEQGVSQDKLSGTIQNDILKEFMVRNTYIYGPEPSMRIIGDIIEYTAQNMPKFNSISISGYHMQEAGANQALELAFTLADGKEYVKTAIAKGMDVDDFAGRLSFFWAIGMNFYLEIAKMRAARLLWTRIMKGFDAKKPKSLMLRTHCQTSGWSLTEQDPYNNVVRTAIEAMAAVFGGTQSLHTNAFDEAIALPTDTSARIARNTQLIIQEETHITSVVDPWAGSYMMEKLTQDMADKAWSIIEEVEAMGGMTKAVDSGWAKLKIEASAAEKQARIDSGRDVIVGVNKYKLAKEDAVEIREVDNVAVRLSQIERLKAIKAARDTAAVNAALQALTDAAAAANGNLLDLAIKAIRLRATVGEVSDALEKVFGRHRADIQKVTGVYAAAYDSAEGWEKLQTEIAAFAEEQGRRPRVMIAKLGQDGHDRGAKVVATAYADLGFDVDMGPLFQTPEECARQAIENDVHAVGVSTLAAGHKTLVPAIIAALKDQGADDIIVFVGGVIPAQDYGYLYDAGVKGIFGPGTPIPASAKTVLEQIRERFSAAA</sequence>
<evidence type="ECO:0000313" key="10">
    <source>
        <dbReference type="EMBL" id="ACB34962.1"/>
    </source>
</evidence>
<evidence type="ECO:0000259" key="9">
    <source>
        <dbReference type="PROSITE" id="PS51332"/>
    </source>
</evidence>
<dbReference type="eggNOG" id="COG1884">
    <property type="taxonomic scope" value="Bacteria"/>
</dbReference>
<dbReference type="Pfam" id="PF02310">
    <property type="entry name" value="B12-binding"/>
    <property type="match status" value="1"/>
</dbReference>
<keyword evidence="5" id="KW-0479">Metal-binding</keyword>
<dbReference type="AlphaFoldDB" id="B1Y892"/>
<dbReference type="InterPro" id="IPR006099">
    <property type="entry name" value="MeMalonylCoA_mutase_a/b_cat"/>
</dbReference>
<keyword evidence="4" id="KW-0846">Cobalamin</keyword>
<evidence type="ECO:0000256" key="7">
    <source>
        <dbReference type="ARBA" id="ARBA00023285"/>
    </source>
</evidence>
<dbReference type="EC" id="5.4.99.2" evidence="3"/>
<keyword evidence="11" id="KW-1185">Reference proteome</keyword>
<feature type="domain" description="B12-binding" evidence="9">
    <location>
        <begin position="587"/>
        <end position="719"/>
    </location>
</feature>
<dbReference type="CDD" id="cd03679">
    <property type="entry name" value="MM_CoA_mutase_alpha_like"/>
    <property type="match status" value="1"/>
</dbReference>
<dbReference type="eggNOG" id="COG2185">
    <property type="taxonomic scope" value="Bacteria"/>
</dbReference>
<dbReference type="InterPro" id="IPR036724">
    <property type="entry name" value="Cobalamin-bd_sf"/>
</dbReference>
<comment type="similarity">
    <text evidence="2">Belongs to the methylmalonyl-CoA mutase family.</text>
</comment>
<dbReference type="Gene3D" id="3.20.20.240">
    <property type="entry name" value="Methylmalonyl-CoA mutase"/>
    <property type="match status" value="1"/>
</dbReference>
<dbReference type="InterPro" id="IPR006159">
    <property type="entry name" value="Acid_CoA_mut_C"/>
</dbReference>
<dbReference type="InterPro" id="IPR006158">
    <property type="entry name" value="Cobalamin-bd"/>
</dbReference>
<evidence type="ECO:0000256" key="4">
    <source>
        <dbReference type="ARBA" id="ARBA00022628"/>
    </source>
</evidence>
<name>B1Y892_LEPCP</name>
<evidence type="ECO:0000256" key="2">
    <source>
        <dbReference type="ARBA" id="ARBA00008465"/>
    </source>
</evidence>
<dbReference type="InterPro" id="IPR016176">
    <property type="entry name" value="Cbl-dep_enz_cat"/>
</dbReference>
<dbReference type="SUPFAM" id="SSF52242">
    <property type="entry name" value="Cobalamin (vitamin B12)-binding domain"/>
    <property type="match status" value="1"/>
</dbReference>
<organism evidence="10 11">
    <name type="scientific">Leptothrix cholodnii (strain ATCC 51168 / LMG 8142 / SP-6)</name>
    <name type="common">Leptothrix discophora (strain SP-6)</name>
    <dbReference type="NCBI Taxonomy" id="395495"/>
    <lineage>
        <taxon>Bacteria</taxon>
        <taxon>Pseudomonadati</taxon>
        <taxon>Pseudomonadota</taxon>
        <taxon>Betaproteobacteria</taxon>
        <taxon>Burkholderiales</taxon>
        <taxon>Sphaerotilaceae</taxon>
        <taxon>Leptothrix</taxon>
    </lineage>
</organism>
<dbReference type="SMR" id="B1Y892"/>
<evidence type="ECO:0000256" key="8">
    <source>
        <dbReference type="ARBA" id="ARBA00072363"/>
    </source>
</evidence>
<keyword evidence="6 10" id="KW-0413">Isomerase</keyword>
<proteinExistence type="inferred from homology"/>
<evidence type="ECO:0000313" key="11">
    <source>
        <dbReference type="Proteomes" id="UP000001693"/>
    </source>
</evidence>
<dbReference type="OrthoDB" id="9762378at2"/>
<dbReference type="Proteomes" id="UP000001693">
    <property type="component" value="Chromosome"/>
</dbReference>
<dbReference type="NCBIfam" id="TIGR00641">
    <property type="entry name" value="acid_CoA_mut_N"/>
    <property type="match status" value="1"/>
</dbReference>
<protein>
    <recommendedName>
        <fullName evidence="8">Methylmalonyl-CoA mutase</fullName>
        <ecNumber evidence="3">5.4.99.2</ecNumber>
    </recommendedName>
</protein>
<reference evidence="10 11" key="1">
    <citation type="submission" date="2008-03" db="EMBL/GenBank/DDBJ databases">
        <title>Complete sequence of Leptothrix cholodnii SP-6.</title>
        <authorList>
            <consortium name="US DOE Joint Genome Institute"/>
            <person name="Copeland A."/>
            <person name="Lucas S."/>
            <person name="Lapidus A."/>
            <person name="Glavina del Rio T."/>
            <person name="Dalin E."/>
            <person name="Tice H."/>
            <person name="Bruce D."/>
            <person name="Goodwin L."/>
            <person name="Pitluck S."/>
            <person name="Chertkov O."/>
            <person name="Brettin T."/>
            <person name="Detter J.C."/>
            <person name="Han C."/>
            <person name="Kuske C.R."/>
            <person name="Schmutz J."/>
            <person name="Larimer F."/>
            <person name="Land M."/>
            <person name="Hauser L."/>
            <person name="Kyrpides N."/>
            <person name="Lykidis A."/>
            <person name="Emerson D."/>
            <person name="Richardson P."/>
        </authorList>
    </citation>
    <scope>NUCLEOTIDE SEQUENCE [LARGE SCALE GENOMIC DNA]</scope>
    <source>
        <strain evidence="11">ATCC 51168 / LMG 8142 / SP-6</strain>
    </source>
</reference>
<dbReference type="GO" id="GO:0031419">
    <property type="term" value="F:cobalamin binding"/>
    <property type="evidence" value="ECO:0007669"/>
    <property type="project" value="UniProtKB-KW"/>
</dbReference>
<dbReference type="STRING" id="395495.Lcho_2697"/>
<dbReference type="EMBL" id="CP001013">
    <property type="protein sequence ID" value="ACB34962.1"/>
    <property type="molecule type" value="Genomic_DNA"/>
</dbReference>
<dbReference type="NCBIfam" id="NF006944">
    <property type="entry name" value="PRK09426.1"/>
    <property type="match status" value="1"/>
</dbReference>
<evidence type="ECO:0000256" key="3">
    <source>
        <dbReference type="ARBA" id="ARBA00012398"/>
    </source>
</evidence>
<dbReference type="FunFam" id="3.20.20.240:FF:000001">
    <property type="entry name" value="Probable methylmalonyl-coa mutase"/>
    <property type="match status" value="1"/>
</dbReference>
<dbReference type="PANTHER" id="PTHR48101">
    <property type="entry name" value="METHYLMALONYL-COA MUTASE, MITOCHONDRIAL-RELATED"/>
    <property type="match status" value="1"/>
</dbReference>
<comment type="cofactor">
    <cofactor evidence="1">
        <name>adenosylcob(III)alamin</name>
        <dbReference type="ChEBI" id="CHEBI:18408"/>
    </cofactor>
</comment>
<dbReference type="PROSITE" id="PS51332">
    <property type="entry name" value="B12_BINDING"/>
    <property type="match status" value="1"/>
</dbReference>
<evidence type="ECO:0000256" key="1">
    <source>
        <dbReference type="ARBA" id="ARBA00001922"/>
    </source>
</evidence>